<dbReference type="Proteomes" id="UP000004659">
    <property type="component" value="Unassembled WGS sequence"/>
</dbReference>
<gene>
    <name evidence="2" type="ORF">BALG_01858</name>
</gene>
<organism evidence="2">
    <name type="scientific">Brucella pinnipedialis M292/94/1</name>
    <dbReference type="NCBI Taxonomy" id="520462"/>
    <lineage>
        <taxon>Bacteria</taxon>
        <taxon>Pseudomonadati</taxon>
        <taxon>Pseudomonadota</taxon>
        <taxon>Alphaproteobacteria</taxon>
        <taxon>Hyphomicrobiales</taxon>
        <taxon>Brucellaceae</taxon>
        <taxon>Brucella/Ochrobactrum group</taxon>
        <taxon>Brucella</taxon>
    </lineage>
</organism>
<evidence type="ECO:0000259" key="1">
    <source>
        <dbReference type="Pfam" id="PF08450"/>
    </source>
</evidence>
<dbReference type="PANTHER" id="PTHR47572:SF5">
    <property type="entry name" value="BLR2277 PROTEIN"/>
    <property type="match status" value="1"/>
</dbReference>
<dbReference type="HOGENOM" id="CLU_036110_0_1_5"/>
<sequence length="290" mass="31172">MNSLQFTTHAEGLGFPEGPVYMPDGSIAFVDLLHGVIRSWNEKNGLNVLAKVDGSPNGMCLGPDGRLWIANNGGIAPEAPGKLKVAERSLPHGAVQALDLKSGQLETMTTDGVTPHRPNDIVPTPEGGAAFTDPQNWECLRDKPETYLGGRVLHWRVDGETELLCELPGFPNGIIFHPDGSLLVNLTRHREIIRLPWIRGRIGTPELFCTFPESFAPDGMCLAGGFLLVAGSVGDMIAAVNLDGAPRGLVGTGHHTDPTNLCLADDRIFITMGFTHSLVSIQLDALLARF</sequence>
<dbReference type="InterPro" id="IPR011042">
    <property type="entry name" value="6-blade_b-propeller_TolB-like"/>
</dbReference>
<dbReference type="AlphaFoldDB" id="A0A0E1WUL5"/>
<protein>
    <recommendedName>
        <fullName evidence="1">SMP-30/Gluconolactonase/LRE-like region domain-containing protein</fullName>
    </recommendedName>
</protein>
<proteinExistence type="predicted"/>
<dbReference type="GeneID" id="93015122"/>
<dbReference type="EMBL" id="EQ999534">
    <property type="protein sequence ID" value="EEZ28505.1"/>
    <property type="molecule type" value="Genomic_DNA"/>
</dbReference>
<dbReference type="SUPFAM" id="SSF63829">
    <property type="entry name" value="Calcium-dependent phosphotriesterase"/>
    <property type="match status" value="1"/>
</dbReference>
<feature type="domain" description="SMP-30/Gluconolactonase/LRE-like region" evidence="1">
    <location>
        <begin position="15"/>
        <end position="271"/>
    </location>
</feature>
<dbReference type="InterPro" id="IPR051262">
    <property type="entry name" value="SMP-30/CGR1_Lactonase"/>
</dbReference>
<dbReference type="InterPro" id="IPR013658">
    <property type="entry name" value="SGL"/>
</dbReference>
<dbReference type="Pfam" id="PF08450">
    <property type="entry name" value="SGL"/>
    <property type="match status" value="1"/>
</dbReference>
<dbReference type="RefSeq" id="WP_002965556.1">
    <property type="nucleotide sequence ID" value="NZ_EQ999534.1"/>
</dbReference>
<dbReference type="Gene3D" id="2.120.10.30">
    <property type="entry name" value="TolB, C-terminal domain"/>
    <property type="match status" value="1"/>
</dbReference>
<name>A0A0E1WUL5_9HYPH</name>
<accession>A0A0E1WUL5</accession>
<reference evidence="2" key="1">
    <citation type="submission" date="2009-01" db="EMBL/GenBank/DDBJ databases">
        <title>The Genome Sequence of Brucella pinnipedialis M292/94/1.</title>
        <authorList>
            <consortium name="The Broad Institute Genome Sequencing Platform"/>
            <person name="Ward D."/>
            <person name="Young S.K."/>
            <person name="Kodira C.D."/>
            <person name="Zeng Q."/>
            <person name="Koehrsen M."/>
            <person name="Alvarado L."/>
            <person name="Berlin A."/>
            <person name="Borenstein D."/>
            <person name="Chen Z."/>
            <person name="Engels R."/>
            <person name="Freedman E."/>
            <person name="Gellesch M."/>
            <person name="Goldberg J."/>
            <person name="Griggs A."/>
            <person name="Gujja S."/>
            <person name="Heiman D."/>
            <person name="Hepburn T."/>
            <person name="Howarth C."/>
            <person name="Jen D."/>
            <person name="Larson L."/>
            <person name="Lewis B."/>
            <person name="Mehta T."/>
            <person name="Park D."/>
            <person name="Pearson M."/>
            <person name="Roberts A."/>
            <person name="Saif S."/>
            <person name="Shea T."/>
            <person name="Shenoy N."/>
            <person name="Sisk P."/>
            <person name="Stolte C."/>
            <person name="Sykes S."/>
            <person name="Walk T."/>
            <person name="White J."/>
            <person name="Yandava C."/>
            <person name="Whatmore A.M."/>
            <person name="Perrett L.L."/>
            <person name="O'Callaghan D."/>
            <person name="Nusbaum C."/>
            <person name="Galagan J."/>
            <person name="Birren B."/>
        </authorList>
    </citation>
    <scope>NUCLEOTIDE SEQUENCE [LARGE SCALE GENOMIC DNA]</scope>
    <source>
        <strain evidence="2">M292/94/1</strain>
    </source>
</reference>
<dbReference type="PANTHER" id="PTHR47572">
    <property type="entry name" value="LIPOPROTEIN-RELATED"/>
    <property type="match status" value="1"/>
</dbReference>
<evidence type="ECO:0000313" key="2">
    <source>
        <dbReference type="EMBL" id="EEZ28505.1"/>
    </source>
</evidence>